<dbReference type="PANTHER" id="PTHR34148">
    <property type="entry name" value="ADENOSYLCOBINAMIDE-GDP RIBAZOLETRANSFERASE"/>
    <property type="match status" value="1"/>
</dbReference>
<keyword evidence="21" id="KW-1185">Reference proteome</keyword>
<feature type="transmembrane region" description="Helical" evidence="19">
    <location>
        <begin position="110"/>
        <end position="135"/>
    </location>
</feature>
<evidence type="ECO:0000256" key="6">
    <source>
        <dbReference type="ARBA" id="ARBA00015850"/>
    </source>
</evidence>
<feature type="transmembrane region" description="Helical" evidence="19">
    <location>
        <begin position="188"/>
        <end position="207"/>
    </location>
</feature>
<dbReference type="GO" id="GO:0008818">
    <property type="term" value="F:cobalamin 5'-phosphate synthase activity"/>
    <property type="evidence" value="ECO:0007669"/>
    <property type="project" value="UniProtKB-UniRule"/>
</dbReference>
<gene>
    <name evidence="19" type="primary">cobS</name>
    <name evidence="20" type="ORF">AR543_08760</name>
</gene>
<comment type="pathway">
    <text evidence="3 19">Cofactor biosynthesis; adenosylcobalamin biosynthesis; adenosylcobalamin from cob(II)yrinate a,c-diamide: step 7/7.</text>
</comment>
<keyword evidence="11 19" id="KW-0460">Magnesium</keyword>
<evidence type="ECO:0000256" key="19">
    <source>
        <dbReference type="HAMAP-Rule" id="MF_00719"/>
    </source>
</evidence>
<organism evidence="20 21">
    <name type="scientific">Paenibacillus bovis</name>
    <dbReference type="NCBI Taxonomy" id="1616788"/>
    <lineage>
        <taxon>Bacteria</taxon>
        <taxon>Bacillati</taxon>
        <taxon>Bacillota</taxon>
        <taxon>Bacilli</taxon>
        <taxon>Bacillales</taxon>
        <taxon>Paenibacillaceae</taxon>
        <taxon>Paenibacillus</taxon>
    </lineage>
</organism>
<keyword evidence="10 19" id="KW-0812">Transmembrane</keyword>
<evidence type="ECO:0000313" key="21">
    <source>
        <dbReference type="Proteomes" id="UP000078148"/>
    </source>
</evidence>
<dbReference type="AlphaFoldDB" id="A0A172ZEM4"/>
<dbReference type="STRING" id="1616788.AR543_08760"/>
<evidence type="ECO:0000256" key="13">
    <source>
        <dbReference type="ARBA" id="ARBA00023136"/>
    </source>
</evidence>
<reference evidence="20 21" key="2">
    <citation type="journal article" date="2016" name="Int. J. Syst. Evol. Microbiol.">
        <title>Paenibacillus bovis sp. nov., isolated from raw yak (Bos grunniens) milk.</title>
        <authorList>
            <person name="Gao C."/>
            <person name="Han J."/>
            <person name="Liu Z."/>
            <person name="Xu X."/>
            <person name="Hang F."/>
            <person name="Wu Z."/>
        </authorList>
    </citation>
    <scope>NUCLEOTIDE SEQUENCE [LARGE SCALE GENOMIC DNA]</scope>
    <source>
        <strain evidence="20 21">BD3526</strain>
    </source>
</reference>
<evidence type="ECO:0000256" key="2">
    <source>
        <dbReference type="ARBA" id="ARBA00004651"/>
    </source>
</evidence>
<evidence type="ECO:0000256" key="18">
    <source>
        <dbReference type="ARBA" id="ARBA00049504"/>
    </source>
</evidence>
<dbReference type="OrthoDB" id="9794626at2"/>
<evidence type="ECO:0000256" key="15">
    <source>
        <dbReference type="ARBA" id="ARBA00032605"/>
    </source>
</evidence>
<dbReference type="InterPro" id="IPR003805">
    <property type="entry name" value="CobS"/>
</dbReference>
<evidence type="ECO:0000256" key="17">
    <source>
        <dbReference type="ARBA" id="ARBA00048623"/>
    </source>
</evidence>
<dbReference type="UniPathway" id="UPA00148">
    <property type="reaction ID" value="UER00238"/>
</dbReference>
<comment type="catalytic activity">
    <reaction evidence="18 19">
        <text>alpha-ribazole 5'-phosphate + adenosylcob(III)inamide-GDP = adenosylcob(III)alamin 5'-phosphate + GMP + H(+)</text>
        <dbReference type="Rhea" id="RHEA:23560"/>
        <dbReference type="ChEBI" id="CHEBI:15378"/>
        <dbReference type="ChEBI" id="CHEBI:57918"/>
        <dbReference type="ChEBI" id="CHEBI:58115"/>
        <dbReference type="ChEBI" id="CHEBI:60487"/>
        <dbReference type="ChEBI" id="CHEBI:60493"/>
        <dbReference type="EC" id="2.7.8.26"/>
    </reaction>
</comment>
<feature type="transmembrane region" description="Helical" evidence="19">
    <location>
        <begin position="227"/>
        <end position="248"/>
    </location>
</feature>
<name>A0A172ZEM4_9BACL</name>
<dbReference type="EC" id="2.7.8.26" evidence="5 19"/>
<comment type="similarity">
    <text evidence="4 19">Belongs to the CobS family.</text>
</comment>
<dbReference type="GO" id="GO:0051073">
    <property type="term" value="F:adenosylcobinamide-GDP ribazoletransferase activity"/>
    <property type="evidence" value="ECO:0007669"/>
    <property type="project" value="UniProtKB-UniRule"/>
</dbReference>
<evidence type="ECO:0000256" key="14">
    <source>
        <dbReference type="ARBA" id="ARBA00025228"/>
    </source>
</evidence>
<dbReference type="RefSeq" id="WP_060533614.1">
    <property type="nucleotide sequence ID" value="NZ_CP013023.1"/>
</dbReference>
<protein>
    <recommendedName>
        <fullName evidence="6 19">Adenosylcobinamide-GDP ribazoletransferase</fullName>
        <ecNumber evidence="5 19">2.7.8.26</ecNumber>
    </recommendedName>
    <alternativeName>
        <fullName evidence="16 19">Cobalamin synthase</fullName>
    </alternativeName>
    <alternativeName>
        <fullName evidence="15 19">Cobalamin-5'-phosphate synthase</fullName>
    </alternativeName>
</protein>
<comment type="catalytic activity">
    <reaction evidence="17 19">
        <text>alpha-ribazole + adenosylcob(III)inamide-GDP = adenosylcob(III)alamin + GMP + H(+)</text>
        <dbReference type="Rhea" id="RHEA:16049"/>
        <dbReference type="ChEBI" id="CHEBI:10329"/>
        <dbReference type="ChEBI" id="CHEBI:15378"/>
        <dbReference type="ChEBI" id="CHEBI:18408"/>
        <dbReference type="ChEBI" id="CHEBI:58115"/>
        <dbReference type="ChEBI" id="CHEBI:60487"/>
        <dbReference type="EC" id="2.7.8.26"/>
    </reaction>
</comment>
<evidence type="ECO:0000256" key="1">
    <source>
        <dbReference type="ARBA" id="ARBA00001946"/>
    </source>
</evidence>
<reference evidence="21" key="1">
    <citation type="submission" date="2015-10" db="EMBL/GenBank/DDBJ databases">
        <title>Genome of Paenibacillus bovis sp. nov.</title>
        <authorList>
            <person name="Wu Z."/>
            <person name="Gao C."/>
            <person name="Liu Z."/>
            <person name="Zheng H."/>
        </authorList>
    </citation>
    <scope>NUCLEOTIDE SEQUENCE [LARGE SCALE GENOMIC DNA]</scope>
    <source>
        <strain evidence="21">BD3526</strain>
    </source>
</reference>
<evidence type="ECO:0000256" key="16">
    <source>
        <dbReference type="ARBA" id="ARBA00032853"/>
    </source>
</evidence>
<evidence type="ECO:0000256" key="5">
    <source>
        <dbReference type="ARBA" id="ARBA00013200"/>
    </source>
</evidence>
<proteinExistence type="inferred from homology"/>
<evidence type="ECO:0000256" key="4">
    <source>
        <dbReference type="ARBA" id="ARBA00010561"/>
    </source>
</evidence>
<accession>A0A172ZEM4</accession>
<dbReference type="KEGG" id="pbv:AR543_08760"/>
<evidence type="ECO:0000313" key="20">
    <source>
        <dbReference type="EMBL" id="ANF96078.1"/>
    </source>
</evidence>
<dbReference type="HAMAP" id="MF_00719">
    <property type="entry name" value="CobS"/>
    <property type="match status" value="1"/>
</dbReference>
<keyword evidence="12 19" id="KW-1133">Transmembrane helix</keyword>
<evidence type="ECO:0000256" key="3">
    <source>
        <dbReference type="ARBA" id="ARBA00004663"/>
    </source>
</evidence>
<evidence type="ECO:0000256" key="12">
    <source>
        <dbReference type="ARBA" id="ARBA00022989"/>
    </source>
</evidence>
<keyword evidence="9 19" id="KW-0808">Transferase</keyword>
<dbReference type="Proteomes" id="UP000078148">
    <property type="component" value="Chromosome"/>
</dbReference>
<keyword evidence="13 19" id="KW-0472">Membrane</keyword>
<evidence type="ECO:0000256" key="8">
    <source>
        <dbReference type="ARBA" id="ARBA00022573"/>
    </source>
</evidence>
<evidence type="ECO:0000256" key="10">
    <source>
        <dbReference type="ARBA" id="ARBA00022692"/>
    </source>
</evidence>
<dbReference type="GO" id="GO:0005886">
    <property type="term" value="C:plasma membrane"/>
    <property type="evidence" value="ECO:0007669"/>
    <property type="project" value="UniProtKB-SubCell"/>
</dbReference>
<sequence length="293" mass="32003">MNREIEAMAAAFQFLSRIPVRLELDFGNELLRRSVKYYPLIGWVIGICTAAGAVLFQWLLPTAPAAVLTLCLWIGLTGALHLDGWMDSADGLLSHRSREQMLEIMKDSRVGAMGVIACILLLGLKGSLLYALLAAGDHSKYAVYIVMILPMIWSRWYMVKAIASWPTARQEGLAALFSGTGRTERNSAGWIALGCTAAIALILWIVFQQPGEWTIDNHLAGDAARRHLILTASLLCCLLSPICAWLVGEGIARRAASRLGGLTGDIYGALNEGVELCILLLITMIWYQFGLLG</sequence>
<keyword evidence="8 19" id="KW-0169">Cobalamin biosynthesis</keyword>
<dbReference type="GO" id="GO:0009236">
    <property type="term" value="P:cobalamin biosynthetic process"/>
    <property type="evidence" value="ECO:0007669"/>
    <property type="project" value="UniProtKB-UniRule"/>
</dbReference>
<feature type="transmembrane region" description="Helical" evidence="19">
    <location>
        <begin position="66"/>
        <end position="89"/>
    </location>
</feature>
<evidence type="ECO:0000256" key="9">
    <source>
        <dbReference type="ARBA" id="ARBA00022679"/>
    </source>
</evidence>
<comment type="cofactor">
    <cofactor evidence="1 19">
        <name>Mg(2+)</name>
        <dbReference type="ChEBI" id="CHEBI:18420"/>
    </cofactor>
</comment>
<feature type="transmembrane region" description="Helical" evidence="19">
    <location>
        <begin position="141"/>
        <end position="159"/>
    </location>
</feature>
<keyword evidence="7 19" id="KW-1003">Cell membrane</keyword>
<comment type="function">
    <text evidence="14 19">Joins adenosylcobinamide-GDP and alpha-ribazole to generate adenosylcobalamin (Ado-cobalamin). Also synthesizes adenosylcobalamin 5'-phosphate from adenosylcobinamide-GDP and alpha-ribazole 5'-phosphate.</text>
</comment>
<evidence type="ECO:0000256" key="7">
    <source>
        <dbReference type="ARBA" id="ARBA00022475"/>
    </source>
</evidence>
<evidence type="ECO:0000256" key="11">
    <source>
        <dbReference type="ARBA" id="ARBA00022842"/>
    </source>
</evidence>
<dbReference type="EMBL" id="CP013023">
    <property type="protein sequence ID" value="ANF96078.1"/>
    <property type="molecule type" value="Genomic_DNA"/>
</dbReference>
<comment type="subcellular location">
    <subcellularLocation>
        <location evidence="2 19">Cell membrane</location>
        <topology evidence="2 19">Multi-pass membrane protein</topology>
    </subcellularLocation>
</comment>
<feature type="transmembrane region" description="Helical" evidence="19">
    <location>
        <begin position="40"/>
        <end position="60"/>
    </location>
</feature>
<dbReference type="PANTHER" id="PTHR34148:SF1">
    <property type="entry name" value="ADENOSYLCOBINAMIDE-GDP RIBAZOLETRANSFERASE"/>
    <property type="match status" value="1"/>
</dbReference>
<dbReference type="Pfam" id="PF02654">
    <property type="entry name" value="CobS"/>
    <property type="match status" value="1"/>
</dbReference>
<feature type="transmembrane region" description="Helical" evidence="19">
    <location>
        <begin position="269"/>
        <end position="289"/>
    </location>
</feature>